<comment type="catalytic activity">
    <reaction evidence="13">
        <text>[thioredoxin]-disulfide + sulfite + AMP + 2 H(+) = adenosine 5'-phosphosulfate + [thioredoxin]-dithiol</text>
        <dbReference type="Rhea" id="RHEA:21976"/>
        <dbReference type="Rhea" id="RHEA-COMP:10698"/>
        <dbReference type="Rhea" id="RHEA-COMP:10700"/>
        <dbReference type="ChEBI" id="CHEBI:15378"/>
        <dbReference type="ChEBI" id="CHEBI:17359"/>
        <dbReference type="ChEBI" id="CHEBI:29950"/>
        <dbReference type="ChEBI" id="CHEBI:50058"/>
        <dbReference type="ChEBI" id="CHEBI:58243"/>
        <dbReference type="ChEBI" id="CHEBI:456215"/>
        <dbReference type="EC" id="1.8.4.10"/>
    </reaction>
</comment>
<keyword evidence="5" id="KW-0408">Iron</keyword>
<organism evidence="15">
    <name type="scientific">hydrocarbon metagenome</name>
    <dbReference type="NCBI Taxonomy" id="938273"/>
    <lineage>
        <taxon>unclassified sequences</taxon>
        <taxon>metagenomes</taxon>
        <taxon>ecological metagenomes</taxon>
    </lineage>
</organism>
<dbReference type="InterPro" id="IPR004511">
    <property type="entry name" value="PAPS/APS_Rdtase"/>
</dbReference>
<feature type="domain" description="Phosphoadenosine phosphosulphate reductase" evidence="14">
    <location>
        <begin position="40"/>
        <end position="214"/>
    </location>
</feature>
<evidence type="ECO:0000259" key="14">
    <source>
        <dbReference type="Pfam" id="PF01507"/>
    </source>
</evidence>
<evidence type="ECO:0000256" key="10">
    <source>
        <dbReference type="ARBA" id="ARBA00029514"/>
    </source>
</evidence>
<evidence type="ECO:0000256" key="12">
    <source>
        <dbReference type="ARBA" id="ARBA00032041"/>
    </source>
</evidence>
<dbReference type="GO" id="GO:0004604">
    <property type="term" value="F:phosphoadenylyl-sulfate reductase (thioredoxin) activity"/>
    <property type="evidence" value="ECO:0007669"/>
    <property type="project" value="InterPro"/>
</dbReference>
<protein>
    <recommendedName>
        <fullName evidence="10">Adenosine 5'-phosphosulfate reductase</fullName>
        <ecNumber evidence="9">1.8.4.10</ecNumber>
    </recommendedName>
    <alternativeName>
        <fullName evidence="12">5'-adenylylsulfate reductase</fullName>
    </alternativeName>
    <alternativeName>
        <fullName evidence="11">Thioredoxin-dependent 5'-adenylylsulfate reductase</fullName>
    </alternativeName>
</protein>
<keyword evidence="3" id="KW-0479">Metal-binding</keyword>
<dbReference type="GO" id="GO:0019379">
    <property type="term" value="P:sulfate assimilation, phosphoadenylyl sulfate reduction by phosphoadenylyl-sulfate reductase (thioredoxin)"/>
    <property type="evidence" value="ECO:0007669"/>
    <property type="project" value="InterPro"/>
</dbReference>
<evidence type="ECO:0000256" key="1">
    <source>
        <dbReference type="ARBA" id="ARBA00001966"/>
    </source>
</evidence>
<dbReference type="NCBIfam" id="TIGR02055">
    <property type="entry name" value="APS_reductase"/>
    <property type="match status" value="1"/>
</dbReference>
<keyword evidence="6" id="KW-0411">Iron-sulfur</keyword>
<dbReference type="EMBL" id="LNQE01000926">
    <property type="protein sequence ID" value="KUG23007.1"/>
    <property type="molecule type" value="Genomic_DNA"/>
</dbReference>
<evidence type="ECO:0000256" key="7">
    <source>
        <dbReference type="ARBA" id="ARBA00024298"/>
    </source>
</evidence>
<comment type="function">
    <text evidence="7">Catalyzes the formation of sulfite from adenosine 5'-phosphosulfate (APS) using thioredoxin as an electron donor.</text>
</comment>
<evidence type="ECO:0000256" key="9">
    <source>
        <dbReference type="ARBA" id="ARBA00024386"/>
    </source>
</evidence>
<dbReference type="NCBIfam" id="TIGR00434">
    <property type="entry name" value="cysH"/>
    <property type="match status" value="1"/>
</dbReference>
<dbReference type="HAMAP" id="MF_00063">
    <property type="entry name" value="CysH"/>
    <property type="match status" value="1"/>
</dbReference>
<dbReference type="AlphaFoldDB" id="A0A0W8FQ12"/>
<evidence type="ECO:0000256" key="13">
    <source>
        <dbReference type="ARBA" id="ARBA00048441"/>
    </source>
</evidence>
<dbReference type="GO" id="GO:0019344">
    <property type="term" value="P:cysteine biosynthetic process"/>
    <property type="evidence" value="ECO:0007669"/>
    <property type="project" value="InterPro"/>
</dbReference>
<dbReference type="PIRSF" id="PIRSF000857">
    <property type="entry name" value="PAPS_reductase"/>
    <property type="match status" value="1"/>
</dbReference>
<dbReference type="Gene3D" id="3.40.50.620">
    <property type="entry name" value="HUPs"/>
    <property type="match status" value="1"/>
</dbReference>
<comment type="caution">
    <text evidence="15">The sequence shown here is derived from an EMBL/GenBank/DDBJ whole genome shotgun (WGS) entry which is preliminary data.</text>
</comment>
<dbReference type="SUPFAM" id="SSF52402">
    <property type="entry name" value="Adenine nucleotide alpha hydrolases-like"/>
    <property type="match status" value="1"/>
</dbReference>
<evidence type="ECO:0000256" key="2">
    <source>
        <dbReference type="ARBA" id="ARBA00022490"/>
    </source>
</evidence>
<dbReference type="InterPro" id="IPR011798">
    <property type="entry name" value="APS_reductase"/>
</dbReference>
<dbReference type="PANTHER" id="PTHR46482:SF9">
    <property type="entry name" value="5'-ADENYLYLSULFATE REDUCTASE 1, CHLOROPLASTIC"/>
    <property type="match status" value="1"/>
</dbReference>
<dbReference type="PANTHER" id="PTHR46482">
    <property type="entry name" value="5'-ADENYLYLSULFATE REDUCTASE 3, CHLOROPLASTIC"/>
    <property type="match status" value="1"/>
</dbReference>
<keyword evidence="4 15" id="KW-0560">Oxidoreductase</keyword>
<dbReference type="NCBIfam" id="NF002537">
    <property type="entry name" value="PRK02090.1"/>
    <property type="match status" value="1"/>
</dbReference>
<evidence type="ECO:0000256" key="3">
    <source>
        <dbReference type="ARBA" id="ARBA00022723"/>
    </source>
</evidence>
<evidence type="ECO:0000256" key="8">
    <source>
        <dbReference type="ARBA" id="ARBA00024327"/>
    </source>
</evidence>
<comment type="cofactor">
    <cofactor evidence="1">
        <name>[4Fe-4S] cluster</name>
        <dbReference type="ChEBI" id="CHEBI:49883"/>
    </cofactor>
</comment>
<gene>
    <name evidence="15" type="ORF">ASZ90_007180</name>
</gene>
<dbReference type="InterPro" id="IPR014729">
    <property type="entry name" value="Rossmann-like_a/b/a_fold"/>
</dbReference>
<reference evidence="15" key="1">
    <citation type="journal article" date="2015" name="Proc. Natl. Acad. Sci. U.S.A.">
        <title>Networks of energetic and metabolic interactions define dynamics in microbial communities.</title>
        <authorList>
            <person name="Embree M."/>
            <person name="Liu J.K."/>
            <person name="Al-Bassam M.M."/>
            <person name="Zengler K."/>
        </authorList>
    </citation>
    <scope>NUCLEOTIDE SEQUENCE</scope>
</reference>
<evidence type="ECO:0000256" key="5">
    <source>
        <dbReference type="ARBA" id="ARBA00023004"/>
    </source>
</evidence>
<dbReference type="GO" id="GO:0043866">
    <property type="term" value="F:adenylyl-sulfate reductase (thioredoxin) activity"/>
    <property type="evidence" value="ECO:0007669"/>
    <property type="project" value="UniProtKB-EC"/>
</dbReference>
<accession>A0A0W8FQ12</accession>
<dbReference type="CDD" id="cd23945">
    <property type="entry name" value="PAPS_reductase"/>
    <property type="match status" value="1"/>
</dbReference>
<name>A0A0W8FQ12_9ZZZZ</name>
<proteinExistence type="inferred from homology"/>
<evidence type="ECO:0000256" key="6">
    <source>
        <dbReference type="ARBA" id="ARBA00023014"/>
    </source>
</evidence>
<evidence type="ECO:0000256" key="11">
    <source>
        <dbReference type="ARBA" id="ARBA00030894"/>
    </source>
</evidence>
<keyword evidence="2" id="KW-0963">Cytoplasm</keyword>
<comment type="pathway">
    <text evidence="8">Sulfur metabolism; hydrogen sulfide biosynthesis; sulfite from sulfate.</text>
</comment>
<dbReference type="InterPro" id="IPR002500">
    <property type="entry name" value="PAPS_reduct_dom"/>
</dbReference>
<dbReference type="GO" id="GO:0046872">
    <property type="term" value="F:metal ion binding"/>
    <property type="evidence" value="ECO:0007669"/>
    <property type="project" value="UniProtKB-KW"/>
</dbReference>
<dbReference type="Pfam" id="PF01507">
    <property type="entry name" value="PAPS_reduct"/>
    <property type="match status" value="1"/>
</dbReference>
<sequence length="250" mass="29176">MQPNDIKEMISRFRDKEPDEILCHFLSVYADHSAKGKDRIALASSLGAEDQVLTHMVLSIRPDARVFILDTGRFHEKTYELINATRKHYGINFEMVFPERADVEELERVYGPNDIYESADKRKHCCHIRKVKPLMKVLSTLDVWITGLRRDQAVTRKKINNVEWDELNRLVKLNPLADWDEDQVWQYIRKHSIPYNPLHDMGYRSIGCAPCTRPVKQGEDIRAGRWWWETPGQKECGLHINDHIISTGTP</sequence>
<evidence type="ECO:0000256" key="4">
    <source>
        <dbReference type="ARBA" id="ARBA00023002"/>
    </source>
</evidence>
<dbReference type="EC" id="1.8.4.10" evidence="9"/>
<dbReference type="GO" id="GO:0051536">
    <property type="term" value="F:iron-sulfur cluster binding"/>
    <property type="evidence" value="ECO:0007669"/>
    <property type="project" value="UniProtKB-KW"/>
</dbReference>
<evidence type="ECO:0000313" key="15">
    <source>
        <dbReference type="EMBL" id="KUG23007.1"/>
    </source>
</evidence>